<dbReference type="InterPro" id="IPR026881">
    <property type="entry name" value="WYL_dom"/>
</dbReference>
<dbReference type="Pfam" id="PF13280">
    <property type="entry name" value="WYL"/>
    <property type="match status" value="1"/>
</dbReference>
<sequence>MPGHKTSHTQLERFRLIDSLLSSGETISFDDILEKLRSILRDPALSESTLRRDFRYMKNELAAPLEYDAKKYGWHYTKTYKLPSSGFTDDEILALHLVKKLIGQHSSEDFIFKSIQTLLEKISPSLNLDEEKKAEPVREGELDFEEADSKALTIYDRIFVPTRPKPVLEKEACEKVLFAIKNNFMLDFYYNSKWEPEERHRRIMPFQLVLDEGSLYLYGARRTEPDNPRLFNLSKMHGVEVITSRSFDLPPNFRFHEETEQGRFGAFQYDDYFDFKIEFYGDARKIVREYVWSDNQILEEDSEHDKSILTFTTSQWLPVQKWLLSFGGEAKPLEPDWFVAEWKEIVRKMAKNAE</sequence>
<dbReference type="AlphaFoldDB" id="A0A7W8G6Q6"/>
<evidence type="ECO:0000259" key="2">
    <source>
        <dbReference type="Pfam" id="PF25583"/>
    </source>
</evidence>
<evidence type="ECO:0000259" key="1">
    <source>
        <dbReference type="Pfam" id="PF13280"/>
    </source>
</evidence>
<dbReference type="PANTHER" id="PTHR34580">
    <property type="match status" value="1"/>
</dbReference>
<feature type="domain" description="WCX" evidence="2">
    <location>
        <begin position="275"/>
        <end position="350"/>
    </location>
</feature>
<evidence type="ECO:0000313" key="4">
    <source>
        <dbReference type="Proteomes" id="UP000518887"/>
    </source>
</evidence>
<dbReference type="RefSeq" id="WP_184656531.1">
    <property type="nucleotide sequence ID" value="NZ_JACHFQ010000001.1"/>
</dbReference>
<dbReference type="GO" id="GO:0003677">
    <property type="term" value="F:DNA binding"/>
    <property type="evidence" value="ECO:0007669"/>
    <property type="project" value="UniProtKB-KW"/>
</dbReference>
<keyword evidence="4" id="KW-1185">Reference proteome</keyword>
<gene>
    <name evidence="3" type="ORF">HNP76_000185</name>
</gene>
<dbReference type="Pfam" id="PF25583">
    <property type="entry name" value="WCX"/>
    <property type="match status" value="1"/>
</dbReference>
<dbReference type="PROSITE" id="PS52050">
    <property type="entry name" value="WYL"/>
    <property type="match status" value="1"/>
</dbReference>
<organism evidence="3 4">
    <name type="scientific">Treponema ruminis</name>
    <dbReference type="NCBI Taxonomy" id="744515"/>
    <lineage>
        <taxon>Bacteria</taxon>
        <taxon>Pseudomonadati</taxon>
        <taxon>Spirochaetota</taxon>
        <taxon>Spirochaetia</taxon>
        <taxon>Spirochaetales</taxon>
        <taxon>Treponemataceae</taxon>
        <taxon>Treponema</taxon>
    </lineage>
</organism>
<protein>
    <submittedName>
        <fullName evidence="3">Putative DNA-binding transcriptional regulator YafY</fullName>
    </submittedName>
</protein>
<dbReference type="EMBL" id="JACHFQ010000001">
    <property type="protein sequence ID" value="MBB5224845.1"/>
    <property type="molecule type" value="Genomic_DNA"/>
</dbReference>
<proteinExistence type="predicted"/>
<name>A0A7W8G6Q6_9SPIR</name>
<keyword evidence="3" id="KW-0238">DNA-binding</keyword>
<reference evidence="3 4" key="1">
    <citation type="submission" date="2020-08" db="EMBL/GenBank/DDBJ databases">
        <title>Genomic Encyclopedia of Type Strains, Phase IV (KMG-IV): sequencing the most valuable type-strain genomes for metagenomic binning, comparative biology and taxonomic classification.</title>
        <authorList>
            <person name="Goeker M."/>
        </authorList>
    </citation>
    <scope>NUCLEOTIDE SEQUENCE [LARGE SCALE GENOMIC DNA]</scope>
    <source>
        <strain evidence="3 4">DSM 103462</strain>
    </source>
</reference>
<dbReference type="InterPro" id="IPR057727">
    <property type="entry name" value="WCX_dom"/>
</dbReference>
<evidence type="ECO:0000313" key="3">
    <source>
        <dbReference type="EMBL" id="MBB5224845.1"/>
    </source>
</evidence>
<dbReference type="Proteomes" id="UP000518887">
    <property type="component" value="Unassembled WGS sequence"/>
</dbReference>
<feature type="domain" description="WYL" evidence="1">
    <location>
        <begin position="173"/>
        <end position="241"/>
    </location>
</feature>
<dbReference type="PANTHER" id="PTHR34580:SF1">
    <property type="entry name" value="PROTEIN PAFC"/>
    <property type="match status" value="1"/>
</dbReference>
<accession>A0A7W8G6Q6</accession>
<dbReference type="InterPro" id="IPR051534">
    <property type="entry name" value="CBASS_pafABC_assoc_protein"/>
</dbReference>
<comment type="caution">
    <text evidence="3">The sequence shown here is derived from an EMBL/GenBank/DDBJ whole genome shotgun (WGS) entry which is preliminary data.</text>
</comment>